<reference evidence="6" key="2">
    <citation type="submission" date="2015-08" db="UniProtKB">
        <authorList>
            <consortium name="WormBaseParasite"/>
        </authorList>
    </citation>
    <scope>IDENTIFICATION</scope>
</reference>
<reference evidence="5" key="1">
    <citation type="submission" date="2014-07" db="EMBL/GenBank/DDBJ databases">
        <authorList>
            <person name="Martin A.A"/>
            <person name="De Silva N."/>
        </authorList>
    </citation>
    <scope>NUCLEOTIDE SEQUENCE</scope>
</reference>
<evidence type="ECO:0000256" key="1">
    <source>
        <dbReference type="ARBA" id="ARBA00004613"/>
    </source>
</evidence>
<dbReference type="WBParaSite" id="SVE_0587900.1">
    <property type="protein sequence ID" value="SVE_0587900.1"/>
    <property type="gene ID" value="SVE_0587900"/>
</dbReference>
<proteinExistence type="inferred from homology"/>
<name>A0A0K0FAM4_STRVS</name>
<accession>A0A0K0FAM4</accession>
<evidence type="ECO:0000313" key="5">
    <source>
        <dbReference type="Proteomes" id="UP000035680"/>
    </source>
</evidence>
<dbReference type="AlphaFoldDB" id="A0A0K0FAM4"/>
<evidence type="ECO:0000256" key="3">
    <source>
        <dbReference type="ARBA" id="ARBA00022525"/>
    </source>
</evidence>
<dbReference type="InterPro" id="IPR001534">
    <property type="entry name" value="Transthyretin-like"/>
</dbReference>
<dbReference type="InterPro" id="IPR038479">
    <property type="entry name" value="Transthyretin-like_sf"/>
</dbReference>
<comment type="similarity">
    <text evidence="2">Belongs to the nematode transthyretin-like family.</text>
</comment>
<dbReference type="PANTHER" id="PTHR21700">
    <property type="entry name" value="TRANSTHYRETIN-LIKE FAMILY PROTEIN-RELATED"/>
    <property type="match status" value="1"/>
</dbReference>
<dbReference type="Pfam" id="PF01060">
    <property type="entry name" value="TTR-52"/>
    <property type="match status" value="1"/>
</dbReference>
<dbReference type="GO" id="GO:0005576">
    <property type="term" value="C:extracellular region"/>
    <property type="evidence" value="ECO:0007669"/>
    <property type="project" value="UniProtKB-SubCell"/>
</dbReference>
<keyword evidence="4" id="KW-0732">Signal</keyword>
<organism evidence="5 6">
    <name type="scientific">Strongyloides venezuelensis</name>
    <name type="common">Threadworm</name>
    <dbReference type="NCBI Taxonomy" id="75913"/>
    <lineage>
        <taxon>Eukaryota</taxon>
        <taxon>Metazoa</taxon>
        <taxon>Ecdysozoa</taxon>
        <taxon>Nematoda</taxon>
        <taxon>Chromadorea</taxon>
        <taxon>Rhabditida</taxon>
        <taxon>Tylenchina</taxon>
        <taxon>Panagrolaimomorpha</taxon>
        <taxon>Strongyloidoidea</taxon>
        <taxon>Strongyloididae</taxon>
        <taxon>Strongyloides</taxon>
    </lineage>
</organism>
<dbReference type="Gene3D" id="2.60.40.3330">
    <property type="match status" value="1"/>
</dbReference>
<sequence>MITIGGRFLCLGNPVPFHNVILKEADFFTDDILAVGATDKDGYFFLLGVDEEVLPITPYIESTFACCESEKECKPQKERLDIPFGQISIFKNENVFNFGDIETFEITNRHNIYQNYGKEGLGM</sequence>
<dbReference type="GO" id="GO:0009986">
    <property type="term" value="C:cell surface"/>
    <property type="evidence" value="ECO:0007669"/>
    <property type="project" value="InterPro"/>
</dbReference>
<evidence type="ECO:0000256" key="2">
    <source>
        <dbReference type="ARBA" id="ARBA00010112"/>
    </source>
</evidence>
<keyword evidence="5" id="KW-1185">Reference proteome</keyword>
<protein>
    <submittedName>
        <fullName evidence="6">Peptidase A1 domain-containing protein</fullName>
    </submittedName>
</protein>
<keyword evidence="3" id="KW-0964">Secreted</keyword>
<dbReference type="Proteomes" id="UP000035680">
    <property type="component" value="Unassembled WGS sequence"/>
</dbReference>
<evidence type="ECO:0000313" key="6">
    <source>
        <dbReference type="WBParaSite" id="SVE_0587900.1"/>
    </source>
</evidence>
<evidence type="ECO:0000256" key="4">
    <source>
        <dbReference type="ARBA" id="ARBA00022729"/>
    </source>
</evidence>
<comment type="subcellular location">
    <subcellularLocation>
        <location evidence="1">Secreted</location>
    </subcellularLocation>
</comment>